<proteinExistence type="predicted"/>
<dbReference type="EMBL" id="GBRH01249421">
    <property type="protein sequence ID" value="JAD48474.1"/>
    <property type="molecule type" value="Transcribed_RNA"/>
</dbReference>
<evidence type="ECO:0000313" key="1">
    <source>
        <dbReference type="EMBL" id="JAD48474.1"/>
    </source>
</evidence>
<reference evidence="1" key="1">
    <citation type="submission" date="2014-09" db="EMBL/GenBank/DDBJ databases">
        <authorList>
            <person name="Magalhaes I.L.F."/>
            <person name="Oliveira U."/>
            <person name="Santos F.R."/>
            <person name="Vidigal T.H.D.A."/>
            <person name="Brescovit A.D."/>
            <person name="Santos A.J."/>
        </authorList>
    </citation>
    <scope>NUCLEOTIDE SEQUENCE</scope>
    <source>
        <tissue evidence="1">Shoot tissue taken approximately 20 cm above the soil surface</tissue>
    </source>
</reference>
<protein>
    <submittedName>
        <fullName evidence="1">Uncharacterized protein</fullName>
    </submittedName>
</protein>
<organism evidence="1">
    <name type="scientific">Arundo donax</name>
    <name type="common">Giant reed</name>
    <name type="synonym">Donax arundinaceus</name>
    <dbReference type="NCBI Taxonomy" id="35708"/>
    <lineage>
        <taxon>Eukaryota</taxon>
        <taxon>Viridiplantae</taxon>
        <taxon>Streptophyta</taxon>
        <taxon>Embryophyta</taxon>
        <taxon>Tracheophyta</taxon>
        <taxon>Spermatophyta</taxon>
        <taxon>Magnoliopsida</taxon>
        <taxon>Liliopsida</taxon>
        <taxon>Poales</taxon>
        <taxon>Poaceae</taxon>
        <taxon>PACMAD clade</taxon>
        <taxon>Arundinoideae</taxon>
        <taxon>Arundineae</taxon>
        <taxon>Arundo</taxon>
    </lineage>
</organism>
<dbReference type="AlphaFoldDB" id="A0A0A9A9Y0"/>
<name>A0A0A9A9Y0_ARUDO</name>
<sequence>MQSNKKSSTQFNVQLFSMFTESRIKYFSARRKPTYSRLTLEKTKPCSRQGR</sequence>
<accession>A0A0A9A9Y0</accession>
<reference evidence="1" key="2">
    <citation type="journal article" date="2015" name="Data Brief">
        <title>Shoot transcriptome of the giant reed, Arundo donax.</title>
        <authorList>
            <person name="Barrero R.A."/>
            <person name="Guerrero F.D."/>
            <person name="Moolhuijzen P."/>
            <person name="Goolsby J.A."/>
            <person name="Tidwell J."/>
            <person name="Bellgard S.E."/>
            <person name="Bellgard M.I."/>
        </authorList>
    </citation>
    <scope>NUCLEOTIDE SEQUENCE</scope>
    <source>
        <tissue evidence="1">Shoot tissue taken approximately 20 cm above the soil surface</tissue>
    </source>
</reference>